<organism evidence="2 3">
    <name type="scientific">Trametes coccinea (strain BRFM310)</name>
    <name type="common">Pycnoporus coccineus</name>
    <dbReference type="NCBI Taxonomy" id="1353009"/>
    <lineage>
        <taxon>Eukaryota</taxon>
        <taxon>Fungi</taxon>
        <taxon>Dikarya</taxon>
        <taxon>Basidiomycota</taxon>
        <taxon>Agaricomycotina</taxon>
        <taxon>Agaricomycetes</taxon>
        <taxon>Polyporales</taxon>
        <taxon>Polyporaceae</taxon>
        <taxon>Trametes</taxon>
    </lineage>
</organism>
<accession>A0A1Y2I5U8</accession>
<gene>
    <name evidence="2" type="ORF">PYCCODRAFT_1304703</name>
</gene>
<dbReference type="EMBL" id="KZ084178">
    <property type="protein sequence ID" value="OSC96506.1"/>
    <property type="molecule type" value="Genomic_DNA"/>
</dbReference>
<proteinExistence type="predicted"/>
<evidence type="ECO:0000256" key="1">
    <source>
        <dbReference type="SAM" id="MobiDB-lite"/>
    </source>
</evidence>
<sequence>MTHPRSPSGSRASDSAQRSAPSPKTKRSATAGPAAIGRRRSCYSTYLMRQRYILHPRPREAATIAPSAPSSCLRSSKLEARRATSVTGPLHPGPGDTPGLDRIADACRVTGVLQPPTRAGC</sequence>
<feature type="region of interest" description="Disordered" evidence="1">
    <location>
        <begin position="1"/>
        <end position="36"/>
    </location>
</feature>
<dbReference type="AlphaFoldDB" id="A0A1Y2I5U8"/>
<feature type="region of interest" description="Disordered" evidence="1">
    <location>
        <begin position="62"/>
        <end position="102"/>
    </location>
</feature>
<feature type="compositionally biased region" description="Polar residues" evidence="1">
    <location>
        <begin position="1"/>
        <end position="22"/>
    </location>
</feature>
<evidence type="ECO:0000313" key="2">
    <source>
        <dbReference type="EMBL" id="OSC96506.1"/>
    </source>
</evidence>
<keyword evidence="3" id="KW-1185">Reference proteome</keyword>
<protein>
    <submittedName>
        <fullName evidence="2">Uncharacterized protein</fullName>
    </submittedName>
</protein>
<reference evidence="2 3" key="1">
    <citation type="journal article" date="2015" name="Biotechnol. Biofuels">
        <title>Enhanced degradation of softwood versus hardwood by the white-rot fungus Pycnoporus coccineus.</title>
        <authorList>
            <person name="Couturier M."/>
            <person name="Navarro D."/>
            <person name="Chevret D."/>
            <person name="Henrissat B."/>
            <person name="Piumi F."/>
            <person name="Ruiz-Duenas F.J."/>
            <person name="Martinez A.T."/>
            <person name="Grigoriev I.V."/>
            <person name="Riley R."/>
            <person name="Lipzen A."/>
            <person name="Berrin J.G."/>
            <person name="Master E.R."/>
            <person name="Rosso M.N."/>
        </authorList>
    </citation>
    <scope>NUCLEOTIDE SEQUENCE [LARGE SCALE GENOMIC DNA]</scope>
    <source>
        <strain evidence="2 3">BRFM310</strain>
    </source>
</reference>
<evidence type="ECO:0000313" key="3">
    <source>
        <dbReference type="Proteomes" id="UP000193067"/>
    </source>
</evidence>
<dbReference type="Proteomes" id="UP000193067">
    <property type="component" value="Unassembled WGS sequence"/>
</dbReference>
<name>A0A1Y2I5U8_TRAC3</name>